<protein>
    <recommendedName>
        <fullName evidence="4">DUF1304 domain-containing protein</fullName>
    </recommendedName>
</protein>
<dbReference type="Pfam" id="PF06993">
    <property type="entry name" value="DUF1304"/>
    <property type="match status" value="1"/>
</dbReference>
<organism evidence="2 3">
    <name type="scientific">Clydaea vesicula</name>
    <dbReference type="NCBI Taxonomy" id="447962"/>
    <lineage>
        <taxon>Eukaryota</taxon>
        <taxon>Fungi</taxon>
        <taxon>Fungi incertae sedis</taxon>
        <taxon>Chytridiomycota</taxon>
        <taxon>Chytridiomycota incertae sedis</taxon>
        <taxon>Chytridiomycetes</taxon>
        <taxon>Lobulomycetales</taxon>
        <taxon>Lobulomycetaceae</taxon>
        <taxon>Clydaea</taxon>
    </lineage>
</organism>
<dbReference type="AlphaFoldDB" id="A0AAD5XV89"/>
<dbReference type="EMBL" id="JADGJW010000371">
    <property type="protein sequence ID" value="KAJ3218622.1"/>
    <property type="molecule type" value="Genomic_DNA"/>
</dbReference>
<sequence>MIASKLFTLLVGIEHVYILILEMFLWGNKRTNKIFGVKAEEANLKTVKTLAANQGLYNGFLAAGCFWGLIHSEEEFGKQISLFFTCCVFVAAIYGGLTANKKIFFTQGIPALLALVSLYIGI</sequence>
<keyword evidence="1" id="KW-1133">Transmembrane helix</keyword>
<dbReference type="PANTHER" id="PTHR38446:SF1">
    <property type="entry name" value="BLL0914 PROTEIN"/>
    <property type="match status" value="1"/>
</dbReference>
<keyword evidence="1" id="KW-0472">Membrane</keyword>
<reference evidence="2" key="1">
    <citation type="submission" date="2020-05" db="EMBL/GenBank/DDBJ databases">
        <title>Phylogenomic resolution of chytrid fungi.</title>
        <authorList>
            <person name="Stajich J.E."/>
            <person name="Amses K."/>
            <person name="Simmons R."/>
            <person name="Seto K."/>
            <person name="Myers J."/>
            <person name="Bonds A."/>
            <person name="Quandt C.A."/>
            <person name="Barry K."/>
            <person name="Liu P."/>
            <person name="Grigoriev I."/>
            <person name="Longcore J.E."/>
            <person name="James T.Y."/>
        </authorList>
    </citation>
    <scope>NUCLEOTIDE SEQUENCE</scope>
    <source>
        <strain evidence="2">JEL0476</strain>
    </source>
</reference>
<name>A0AAD5XV89_9FUNG</name>
<proteinExistence type="predicted"/>
<dbReference type="Proteomes" id="UP001211065">
    <property type="component" value="Unassembled WGS sequence"/>
</dbReference>
<dbReference type="InterPro" id="IPR009732">
    <property type="entry name" value="DUF1304"/>
</dbReference>
<feature type="transmembrane region" description="Helical" evidence="1">
    <location>
        <begin position="80"/>
        <end position="97"/>
    </location>
</feature>
<comment type="caution">
    <text evidence="2">The sequence shown here is derived from an EMBL/GenBank/DDBJ whole genome shotgun (WGS) entry which is preliminary data.</text>
</comment>
<evidence type="ECO:0008006" key="4">
    <source>
        <dbReference type="Google" id="ProtNLM"/>
    </source>
</evidence>
<evidence type="ECO:0000313" key="3">
    <source>
        <dbReference type="Proteomes" id="UP001211065"/>
    </source>
</evidence>
<evidence type="ECO:0000313" key="2">
    <source>
        <dbReference type="EMBL" id="KAJ3218622.1"/>
    </source>
</evidence>
<feature type="transmembrane region" description="Helical" evidence="1">
    <location>
        <begin position="6"/>
        <end position="26"/>
    </location>
</feature>
<accession>A0AAD5XV89</accession>
<feature type="transmembrane region" description="Helical" evidence="1">
    <location>
        <begin position="103"/>
        <end position="121"/>
    </location>
</feature>
<keyword evidence="3" id="KW-1185">Reference proteome</keyword>
<gene>
    <name evidence="2" type="ORF">HK099_004993</name>
</gene>
<keyword evidence="1" id="KW-0812">Transmembrane</keyword>
<evidence type="ECO:0000256" key="1">
    <source>
        <dbReference type="SAM" id="Phobius"/>
    </source>
</evidence>
<dbReference type="PANTHER" id="PTHR38446">
    <property type="entry name" value="BLL0914 PROTEIN"/>
    <property type="match status" value="1"/>
</dbReference>